<dbReference type="PRINTS" id="PR00038">
    <property type="entry name" value="HTHLUXR"/>
</dbReference>
<dbReference type="Pfam" id="PF00196">
    <property type="entry name" value="GerE"/>
    <property type="match status" value="1"/>
</dbReference>
<dbReference type="Proteomes" id="UP000657385">
    <property type="component" value="Unassembled WGS sequence"/>
</dbReference>
<reference evidence="6" key="1">
    <citation type="submission" date="2020-11" db="EMBL/GenBank/DDBJ databases">
        <title>Isolation and identification of active actinomycetes.</title>
        <authorList>
            <person name="Yu B."/>
        </authorList>
    </citation>
    <scope>NUCLEOTIDE SEQUENCE</scope>
    <source>
        <strain evidence="6">NEAU-YB345</strain>
    </source>
</reference>
<dbReference type="GO" id="GO:0003677">
    <property type="term" value="F:DNA binding"/>
    <property type="evidence" value="ECO:0007669"/>
    <property type="project" value="UniProtKB-KW"/>
</dbReference>
<gene>
    <name evidence="6" type="ORF">I2501_32655</name>
</gene>
<dbReference type="InterPro" id="IPR016032">
    <property type="entry name" value="Sig_transdc_resp-reg_C-effctor"/>
</dbReference>
<evidence type="ECO:0000256" key="2">
    <source>
        <dbReference type="ARBA" id="ARBA00023125"/>
    </source>
</evidence>
<dbReference type="Pfam" id="PF00072">
    <property type="entry name" value="Response_reg"/>
    <property type="match status" value="1"/>
</dbReference>
<evidence type="ECO:0000259" key="4">
    <source>
        <dbReference type="PROSITE" id="PS50043"/>
    </source>
</evidence>
<feature type="domain" description="HTH luxR-type" evidence="4">
    <location>
        <begin position="147"/>
        <end position="212"/>
    </location>
</feature>
<evidence type="ECO:0000313" key="6">
    <source>
        <dbReference type="EMBL" id="MBF9072777.1"/>
    </source>
</evidence>
<proteinExistence type="predicted"/>
<name>A0A931BCK4_9ACTN</name>
<feature type="domain" description="Response regulatory" evidence="5">
    <location>
        <begin position="3"/>
        <end position="119"/>
    </location>
</feature>
<dbReference type="InterPro" id="IPR001789">
    <property type="entry name" value="Sig_transdc_resp-reg_receiver"/>
</dbReference>
<organism evidence="6 7">
    <name type="scientific">Streptacidiphilus fuscans</name>
    <dbReference type="NCBI Taxonomy" id="2789292"/>
    <lineage>
        <taxon>Bacteria</taxon>
        <taxon>Bacillati</taxon>
        <taxon>Actinomycetota</taxon>
        <taxon>Actinomycetes</taxon>
        <taxon>Kitasatosporales</taxon>
        <taxon>Streptomycetaceae</taxon>
        <taxon>Streptacidiphilus</taxon>
    </lineage>
</organism>
<dbReference type="PROSITE" id="PS50110">
    <property type="entry name" value="RESPONSE_REGULATORY"/>
    <property type="match status" value="1"/>
</dbReference>
<dbReference type="SUPFAM" id="SSF52172">
    <property type="entry name" value="CheY-like"/>
    <property type="match status" value="1"/>
</dbReference>
<dbReference type="Gene3D" id="3.40.50.2300">
    <property type="match status" value="1"/>
</dbReference>
<dbReference type="PANTHER" id="PTHR43214">
    <property type="entry name" value="TWO-COMPONENT RESPONSE REGULATOR"/>
    <property type="match status" value="1"/>
</dbReference>
<sequence>MVHVLVADDSELVRRGLVDVLESSDELHVVAQAWDGRSAVDAARSASPDVALVDIRMPGLDGLAATREMRGLPRPPRVLILTTFAEDEYVREALEAGASGFLLKDTPPRELIRAVVQVAEGLTPLDPAVAGQVVESFTGIARLSAAEQEMVASLAPREVELIGMIGHGWSNAQIAAALHVAEGTAKSQVSRLLTKIGAENRVQAARLAIRAGLAD</sequence>
<comment type="caution">
    <text evidence="6">The sequence shown here is derived from an EMBL/GenBank/DDBJ whole genome shotgun (WGS) entry which is preliminary data.</text>
</comment>
<accession>A0A931BCK4</accession>
<dbReference type="CDD" id="cd06170">
    <property type="entry name" value="LuxR_C_like"/>
    <property type="match status" value="1"/>
</dbReference>
<dbReference type="EMBL" id="JADPRT010000018">
    <property type="protein sequence ID" value="MBF9072777.1"/>
    <property type="molecule type" value="Genomic_DNA"/>
</dbReference>
<dbReference type="GO" id="GO:0000160">
    <property type="term" value="P:phosphorelay signal transduction system"/>
    <property type="evidence" value="ECO:0007669"/>
    <property type="project" value="InterPro"/>
</dbReference>
<evidence type="ECO:0000313" key="7">
    <source>
        <dbReference type="Proteomes" id="UP000657385"/>
    </source>
</evidence>
<dbReference type="CDD" id="cd17535">
    <property type="entry name" value="REC_NarL-like"/>
    <property type="match status" value="1"/>
</dbReference>
<dbReference type="SMART" id="SM00448">
    <property type="entry name" value="REC"/>
    <property type="match status" value="1"/>
</dbReference>
<dbReference type="AlphaFoldDB" id="A0A931BCK4"/>
<keyword evidence="1 3" id="KW-0597">Phosphoprotein</keyword>
<dbReference type="InterPro" id="IPR000792">
    <property type="entry name" value="Tscrpt_reg_LuxR_C"/>
</dbReference>
<dbReference type="InterPro" id="IPR058245">
    <property type="entry name" value="NreC/VraR/RcsB-like_REC"/>
</dbReference>
<protein>
    <submittedName>
        <fullName evidence="6">Response regulator transcription factor</fullName>
    </submittedName>
</protein>
<feature type="modified residue" description="4-aspartylphosphate" evidence="3">
    <location>
        <position position="54"/>
    </location>
</feature>
<dbReference type="InterPro" id="IPR011006">
    <property type="entry name" value="CheY-like_superfamily"/>
</dbReference>
<dbReference type="PANTHER" id="PTHR43214:SF43">
    <property type="entry name" value="TWO-COMPONENT RESPONSE REGULATOR"/>
    <property type="match status" value="1"/>
</dbReference>
<dbReference type="GO" id="GO:0006355">
    <property type="term" value="P:regulation of DNA-templated transcription"/>
    <property type="evidence" value="ECO:0007669"/>
    <property type="project" value="InterPro"/>
</dbReference>
<dbReference type="SUPFAM" id="SSF46894">
    <property type="entry name" value="C-terminal effector domain of the bipartite response regulators"/>
    <property type="match status" value="1"/>
</dbReference>
<evidence type="ECO:0000256" key="3">
    <source>
        <dbReference type="PROSITE-ProRule" id="PRU00169"/>
    </source>
</evidence>
<keyword evidence="2" id="KW-0238">DNA-binding</keyword>
<evidence type="ECO:0000259" key="5">
    <source>
        <dbReference type="PROSITE" id="PS50110"/>
    </source>
</evidence>
<dbReference type="SMART" id="SM00421">
    <property type="entry name" value="HTH_LUXR"/>
    <property type="match status" value="1"/>
</dbReference>
<evidence type="ECO:0000256" key="1">
    <source>
        <dbReference type="ARBA" id="ARBA00022553"/>
    </source>
</evidence>
<dbReference type="PROSITE" id="PS50043">
    <property type="entry name" value="HTH_LUXR_2"/>
    <property type="match status" value="1"/>
</dbReference>
<keyword evidence="7" id="KW-1185">Reference proteome</keyword>
<dbReference type="InterPro" id="IPR039420">
    <property type="entry name" value="WalR-like"/>
</dbReference>